<dbReference type="RefSeq" id="WP_150493712.1">
    <property type="nucleotide sequence ID" value="NZ_BMFA01000001.1"/>
</dbReference>
<dbReference type="Proteomes" id="UP000605148">
    <property type="component" value="Unassembled WGS sequence"/>
</dbReference>
<evidence type="ECO:0000256" key="1">
    <source>
        <dbReference type="SAM" id="SignalP"/>
    </source>
</evidence>
<evidence type="ECO:0000313" key="2">
    <source>
        <dbReference type="EMBL" id="GGB34229.1"/>
    </source>
</evidence>
<accession>A0A916T770</accession>
<reference evidence="2" key="2">
    <citation type="submission" date="2020-09" db="EMBL/GenBank/DDBJ databases">
        <authorList>
            <person name="Sun Q."/>
            <person name="Zhou Y."/>
        </authorList>
    </citation>
    <scope>NUCLEOTIDE SEQUENCE</scope>
    <source>
        <strain evidence="2">CGMCC 1.12426</strain>
    </source>
</reference>
<name>A0A916T770_9HYPH</name>
<reference evidence="2" key="1">
    <citation type="journal article" date="2014" name="Int. J. Syst. Evol. Microbiol.">
        <title>Complete genome sequence of Corynebacterium casei LMG S-19264T (=DSM 44701T), isolated from a smear-ripened cheese.</title>
        <authorList>
            <consortium name="US DOE Joint Genome Institute (JGI-PGF)"/>
            <person name="Walter F."/>
            <person name="Albersmeier A."/>
            <person name="Kalinowski J."/>
            <person name="Ruckert C."/>
        </authorList>
    </citation>
    <scope>NUCLEOTIDE SEQUENCE</scope>
    <source>
        <strain evidence="2">CGMCC 1.12426</strain>
    </source>
</reference>
<feature type="chain" id="PRO_5038023965" evidence="1">
    <location>
        <begin position="22"/>
        <end position="243"/>
    </location>
</feature>
<comment type="caution">
    <text evidence="2">The sequence shown here is derived from an EMBL/GenBank/DDBJ whole genome shotgun (WGS) entry which is preliminary data.</text>
</comment>
<gene>
    <name evidence="2" type="ORF">GCM10011316_02910</name>
</gene>
<evidence type="ECO:0000313" key="3">
    <source>
        <dbReference type="Proteomes" id="UP000605148"/>
    </source>
</evidence>
<organism evidence="2 3">
    <name type="scientific">Roseibium aquae</name>
    <dbReference type="NCBI Taxonomy" id="1323746"/>
    <lineage>
        <taxon>Bacteria</taxon>
        <taxon>Pseudomonadati</taxon>
        <taxon>Pseudomonadota</taxon>
        <taxon>Alphaproteobacteria</taxon>
        <taxon>Hyphomicrobiales</taxon>
        <taxon>Stappiaceae</taxon>
        <taxon>Roseibium</taxon>
    </lineage>
</organism>
<proteinExistence type="predicted"/>
<dbReference type="AlphaFoldDB" id="A0A916T770"/>
<feature type="signal peptide" evidence="1">
    <location>
        <begin position="1"/>
        <end position="21"/>
    </location>
</feature>
<sequence length="243" mass="25298">MPKICVSWLVFMALFLGVAHAETIVVAASGNAGLEPGTRLDESVAISLPAGARITVLSRSGAMQVLDGPYSGFPAGQAESDPGRTAEPRWSAVLALVGDPDARSNVMGASRKTDGDFIVPPGIWHVSVDSSGPRCTEPENVVLWRRDAARAEAVSVRSAAGRLTDIDWPAGDQTLTLPSPFALDGRMMVSVGGDLRDLELAVAPVDVAGGAPGAILGWLVDRKCKRQALTLIERVHAGIGAGN</sequence>
<dbReference type="OrthoDB" id="7678348at2"/>
<keyword evidence="3" id="KW-1185">Reference proteome</keyword>
<protein>
    <submittedName>
        <fullName evidence="2">Uncharacterized protein</fullName>
    </submittedName>
</protein>
<keyword evidence="1" id="KW-0732">Signal</keyword>
<dbReference type="EMBL" id="BMFA01000001">
    <property type="protein sequence ID" value="GGB34229.1"/>
    <property type="molecule type" value="Genomic_DNA"/>
</dbReference>